<keyword evidence="2" id="KW-1185">Reference proteome</keyword>
<dbReference type="SUPFAM" id="SSF141571">
    <property type="entry name" value="Pentapeptide repeat-like"/>
    <property type="match status" value="1"/>
</dbReference>
<dbReference type="PANTHER" id="PTHR42999:SF1">
    <property type="entry name" value="PENTAPEPTIDE REPEAT-CONTAINING PROTEIN"/>
    <property type="match status" value="1"/>
</dbReference>
<protein>
    <submittedName>
        <fullName evidence="1">Pentapeptide repeat-containing protein</fullName>
    </submittedName>
</protein>
<dbReference type="InterPro" id="IPR052949">
    <property type="entry name" value="PA_immunity-related"/>
</dbReference>
<reference evidence="1 2" key="1">
    <citation type="submission" date="2018-04" db="EMBL/GenBank/DDBJ databases">
        <title>Brenneria corticis sp.nov.</title>
        <authorList>
            <person name="Li Y."/>
        </authorList>
    </citation>
    <scope>NUCLEOTIDE SEQUENCE [LARGE SCALE GENOMIC DNA]</scope>
    <source>
        <strain evidence="1 2">CFCC 11842</strain>
    </source>
</reference>
<dbReference type="Pfam" id="PF13599">
    <property type="entry name" value="Pentapeptide_4"/>
    <property type="match status" value="1"/>
</dbReference>
<name>A0A2U1UBA4_9GAMM</name>
<dbReference type="Proteomes" id="UP000296159">
    <property type="component" value="Unassembled WGS sequence"/>
</dbReference>
<evidence type="ECO:0000313" key="2">
    <source>
        <dbReference type="Proteomes" id="UP000296159"/>
    </source>
</evidence>
<comment type="caution">
    <text evidence="1">The sequence shown here is derived from an EMBL/GenBank/DDBJ whole genome shotgun (WGS) entry which is preliminary data.</text>
</comment>
<dbReference type="EMBL" id="QDKH01000003">
    <property type="protein sequence ID" value="PWC18943.1"/>
    <property type="molecule type" value="Genomic_DNA"/>
</dbReference>
<accession>A0A2U1UBA4</accession>
<dbReference type="RefSeq" id="WP_136165034.1">
    <property type="nucleotide sequence ID" value="NZ_KZ819072.1"/>
</dbReference>
<dbReference type="Gene3D" id="2.160.20.80">
    <property type="entry name" value="E3 ubiquitin-protein ligase SopA"/>
    <property type="match status" value="1"/>
</dbReference>
<gene>
    <name evidence="1" type="ORF">DDT56_03070</name>
</gene>
<sequence>MSKKLLSANDYIDEFFKNITHINNEFDNIRFEGCIFQNCNFSETTFNQCNFYDCEFINSNISLIHIPQTIFRDVTFSDCKIVGVDWTKAHWPSIKIPGAFNFVRSILNDCIFFGIYLADSKMIECKIHSADFTEANCEELDFNLSDLSETVFHHTKLSGANFSQSINYSIHIFHNDIKNAKFSLPEAASLLNGLDIEIVD</sequence>
<organism evidence="1 2">
    <name type="scientific">Brenneria corticis</name>
    <dbReference type="NCBI Taxonomy" id="2173106"/>
    <lineage>
        <taxon>Bacteria</taxon>
        <taxon>Pseudomonadati</taxon>
        <taxon>Pseudomonadota</taxon>
        <taxon>Gammaproteobacteria</taxon>
        <taxon>Enterobacterales</taxon>
        <taxon>Pectobacteriaceae</taxon>
        <taxon>Brenneria</taxon>
    </lineage>
</organism>
<proteinExistence type="predicted"/>
<dbReference type="PANTHER" id="PTHR42999">
    <property type="entry name" value="ANTIBIOTIC RESISTANCE PROTEIN MCBG"/>
    <property type="match status" value="1"/>
</dbReference>
<evidence type="ECO:0000313" key="1">
    <source>
        <dbReference type="EMBL" id="PWC18943.1"/>
    </source>
</evidence>
<dbReference type="AlphaFoldDB" id="A0A2U1UBA4"/>
<dbReference type="InterPro" id="IPR001646">
    <property type="entry name" value="5peptide_repeat"/>
</dbReference>
<dbReference type="Pfam" id="PF00805">
    <property type="entry name" value="Pentapeptide"/>
    <property type="match status" value="1"/>
</dbReference>